<sequence>MIKEASILLDTKEDVLQEFDELDLFNNNRLNGVICRQSDYRYGAMVIFKINSEPCEQIIYCTPKLEYPFDRNGTFHWPDISQIEVWDKLDGSNILAFWYEYRDSKFLSFKTRLSPILKDGGYGSFYSMWMEYLSESKWIYPVCLENPEFNLSFEMFGYRNPITIQYNIPLEVNLLFGIRRKDHAVRPPSQLILPSSTKLPKVIQIEKKSELTELYEELRSGMSTQNDGNLFVEGMVLYAFCNQPSWRQFKCKPNEIQQIHWAHIGIPKRELWNTAINSFENGICSFDNFVELLKEEYTEQQIGKSQIRIAKIFKEAISHIEIVQKVNEVWSRAKEKGFDITKDKGATFKFISQFFEKKDMRKVGSIILGQIGG</sequence>
<accession>A0A6H1ZA21</accession>
<reference evidence="1" key="1">
    <citation type="submission" date="2020-03" db="EMBL/GenBank/DDBJ databases">
        <title>The deep terrestrial virosphere.</title>
        <authorList>
            <person name="Holmfeldt K."/>
            <person name="Nilsson E."/>
            <person name="Simone D."/>
            <person name="Lopez-Fernandez M."/>
            <person name="Wu X."/>
            <person name="de Brujin I."/>
            <person name="Lundin D."/>
            <person name="Andersson A."/>
            <person name="Bertilsson S."/>
            <person name="Dopson M."/>
        </authorList>
    </citation>
    <scope>NUCLEOTIDE SEQUENCE</scope>
    <source>
        <strain evidence="1">TM448A00108</strain>
    </source>
</reference>
<proteinExistence type="predicted"/>
<protein>
    <recommendedName>
        <fullName evidence="2">RNA ligase</fullName>
    </recommendedName>
</protein>
<dbReference type="AlphaFoldDB" id="A0A6H1ZA21"/>
<name>A0A6H1ZA21_9ZZZZ</name>
<dbReference type="EMBL" id="MT143976">
    <property type="protein sequence ID" value="QJA44404.1"/>
    <property type="molecule type" value="Genomic_DNA"/>
</dbReference>
<evidence type="ECO:0000313" key="1">
    <source>
        <dbReference type="EMBL" id="QJA44404.1"/>
    </source>
</evidence>
<gene>
    <name evidence="1" type="ORF">TM448A00108_0031</name>
</gene>
<organism evidence="1">
    <name type="scientific">viral metagenome</name>
    <dbReference type="NCBI Taxonomy" id="1070528"/>
    <lineage>
        <taxon>unclassified sequences</taxon>
        <taxon>metagenomes</taxon>
        <taxon>organismal metagenomes</taxon>
    </lineage>
</organism>
<evidence type="ECO:0008006" key="2">
    <source>
        <dbReference type="Google" id="ProtNLM"/>
    </source>
</evidence>